<proteinExistence type="inferred from homology"/>
<dbReference type="InterPro" id="IPR003390">
    <property type="entry name" value="DNA_integrity_scan_DisA_N"/>
</dbReference>
<evidence type="ECO:0000313" key="9">
    <source>
        <dbReference type="Proteomes" id="UP000326671"/>
    </source>
</evidence>
<dbReference type="InterPro" id="IPR036888">
    <property type="entry name" value="DNA_integrity_DisA_N_sf"/>
</dbReference>
<sequence>MTVMEHKEQYMEHLHRYMGHIESHVNKIYATIHEHDCCILSDLDQMQRLVSEAQNFAAVYYLQSHLAPYTKQYINLSLAAQYLSEKRHGALIAVERSDQLDPYIHNGTLIEADISHILLETVFYPGNPLHDGGVVIRNDTIHSAGNIFPLTDITYQHRKLGTRHRAAIGLSEKTDAMVIVVSEETGRISFALDGQLFVVRASV</sequence>
<dbReference type="PROSITE" id="PS51794">
    <property type="entry name" value="DAC"/>
    <property type="match status" value="1"/>
</dbReference>
<dbReference type="GO" id="GO:0004016">
    <property type="term" value="F:adenylate cyclase activity"/>
    <property type="evidence" value="ECO:0007669"/>
    <property type="project" value="UniProtKB-UniRule"/>
</dbReference>
<gene>
    <name evidence="6" type="primary">dacB</name>
    <name evidence="8" type="ORF">F4V44_07725</name>
</gene>
<comment type="subunit">
    <text evidence="6">Probably oligomerizes.</text>
</comment>
<keyword evidence="6" id="KW-1133">Transmembrane helix</keyword>
<dbReference type="InterPro" id="IPR034693">
    <property type="entry name" value="CdaS"/>
</dbReference>
<keyword evidence="6" id="KW-1003">Cell membrane</keyword>
<dbReference type="PANTHER" id="PTHR34185">
    <property type="entry name" value="DIADENYLATE CYCLASE"/>
    <property type="match status" value="1"/>
</dbReference>
<feature type="domain" description="DAC" evidence="7">
    <location>
        <begin position="54"/>
        <end position="202"/>
    </location>
</feature>
<keyword evidence="6" id="KW-0812">Transmembrane</keyword>
<dbReference type="EC" id="2.7.7.85" evidence="6"/>
<evidence type="ECO:0000313" key="8">
    <source>
        <dbReference type="EMBL" id="KAA9025768.1"/>
    </source>
</evidence>
<protein>
    <recommendedName>
        <fullName evidence="6">Diadenylate cyclase</fullName>
        <shortName evidence="6">DAC</shortName>
        <ecNumber evidence="6">2.7.7.85</ecNumber>
    </recommendedName>
    <alternativeName>
        <fullName evidence="6">Cyclic-di-AMP synthase</fullName>
        <shortName evidence="6">c-di-AMP synthase</shortName>
    </alternativeName>
</protein>
<evidence type="ECO:0000256" key="3">
    <source>
        <dbReference type="ARBA" id="ARBA00022695"/>
    </source>
</evidence>
<keyword evidence="9" id="KW-1185">Reference proteome</keyword>
<dbReference type="NCBIfam" id="NF038328">
    <property type="entry name" value="c-di-AMP_CdaS"/>
    <property type="match status" value="1"/>
</dbReference>
<keyword evidence="2 6" id="KW-0808">Transferase</keyword>
<comment type="caution">
    <text evidence="8">The sequence shown here is derived from an EMBL/GenBank/DDBJ whole genome shotgun (WGS) entry which is preliminary data.</text>
</comment>
<evidence type="ECO:0000256" key="6">
    <source>
        <dbReference type="HAMAP-Rule" id="MF_00838"/>
    </source>
</evidence>
<dbReference type="InterPro" id="IPR019457">
    <property type="entry name" value="CdaS_N"/>
</dbReference>
<dbReference type="GO" id="GO:0005524">
    <property type="term" value="F:ATP binding"/>
    <property type="evidence" value="ECO:0007669"/>
    <property type="project" value="UniProtKB-UniRule"/>
</dbReference>
<evidence type="ECO:0000256" key="2">
    <source>
        <dbReference type="ARBA" id="ARBA00022679"/>
    </source>
</evidence>
<reference evidence="8 9" key="1">
    <citation type="submission" date="2019-09" db="EMBL/GenBank/DDBJ databases">
        <title>Whole genome sequences of isolates from the Mars Exploration Rovers.</title>
        <authorList>
            <person name="Seuylemezian A."/>
            <person name="Vaishampayan P."/>
        </authorList>
    </citation>
    <scope>NUCLEOTIDE SEQUENCE [LARGE SCALE GENOMIC DNA]</scope>
    <source>
        <strain evidence="8 9">MER_TA_151</strain>
    </source>
</reference>
<dbReference type="OrthoDB" id="9807385at2"/>
<dbReference type="GO" id="GO:0106408">
    <property type="term" value="F:diadenylate cyclase activity"/>
    <property type="evidence" value="ECO:0007669"/>
    <property type="project" value="UniProtKB-EC"/>
</dbReference>
<comment type="function">
    <text evidence="6">Catalyzes the condensation of 2 ATP molecules into cyclic di-AMP (c-di-AMP), a second messenger used to regulate differing processes in different bacteria.</text>
</comment>
<organism evidence="8 9">
    <name type="scientific">Niallia endozanthoxylica</name>
    <dbReference type="NCBI Taxonomy" id="2036016"/>
    <lineage>
        <taxon>Bacteria</taxon>
        <taxon>Bacillati</taxon>
        <taxon>Bacillota</taxon>
        <taxon>Bacilli</taxon>
        <taxon>Bacillales</taxon>
        <taxon>Bacillaceae</taxon>
        <taxon>Niallia</taxon>
    </lineage>
</organism>
<dbReference type="PANTHER" id="PTHR34185:SF2">
    <property type="entry name" value="CYCLIC DI-AMP SYNTHASE CDAS"/>
    <property type="match status" value="1"/>
</dbReference>
<name>A0A5J5HVS6_9BACI</name>
<dbReference type="Pfam" id="PF10372">
    <property type="entry name" value="CdaS_N"/>
    <property type="match status" value="1"/>
</dbReference>
<comment type="similarity">
    <text evidence="6">Belongs to the adenylate cyclase family. DacB/CdaS subfamily.</text>
</comment>
<keyword evidence="4 6" id="KW-0547">Nucleotide-binding</keyword>
<dbReference type="InterPro" id="IPR053472">
    <property type="entry name" value="DAC_CdaS-like"/>
</dbReference>
<dbReference type="Pfam" id="PF02457">
    <property type="entry name" value="DAC"/>
    <property type="match status" value="1"/>
</dbReference>
<dbReference type="AlphaFoldDB" id="A0A5J5HVS6"/>
<keyword evidence="6" id="KW-0472">Membrane</keyword>
<dbReference type="EMBL" id="VYKL01000015">
    <property type="protein sequence ID" value="KAA9025768.1"/>
    <property type="molecule type" value="Genomic_DNA"/>
</dbReference>
<dbReference type="HAMAP" id="MF_00838">
    <property type="entry name" value="DacB"/>
    <property type="match status" value="1"/>
</dbReference>
<evidence type="ECO:0000256" key="1">
    <source>
        <dbReference type="ARBA" id="ARBA00000877"/>
    </source>
</evidence>
<keyword evidence="5 6" id="KW-0067">ATP-binding</keyword>
<evidence type="ECO:0000256" key="4">
    <source>
        <dbReference type="ARBA" id="ARBA00022741"/>
    </source>
</evidence>
<dbReference type="GO" id="GO:0006171">
    <property type="term" value="P:cAMP biosynthetic process"/>
    <property type="evidence" value="ECO:0007669"/>
    <property type="project" value="InterPro"/>
</dbReference>
<evidence type="ECO:0000259" key="7">
    <source>
        <dbReference type="PROSITE" id="PS51794"/>
    </source>
</evidence>
<keyword evidence="3 6" id="KW-0548">Nucleotidyltransferase</keyword>
<comment type="catalytic activity">
    <reaction evidence="1 6">
        <text>2 ATP = 3',3'-c-di-AMP + 2 diphosphate</text>
        <dbReference type="Rhea" id="RHEA:35655"/>
        <dbReference type="ChEBI" id="CHEBI:30616"/>
        <dbReference type="ChEBI" id="CHEBI:33019"/>
        <dbReference type="ChEBI" id="CHEBI:71500"/>
        <dbReference type="EC" id="2.7.7.85"/>
    </reaction>
</comment>
<dbReference type="Proteomes" id="UP000326671">
    <property type="component" value="Unassembled WGS sequence"/>
</dbReference>
<dbReference type="InterPro" id="IPR050338">
    <property type="entry name" value="DisA"/>
</dbReference>
<dbReference type="Gene3D" id="1.10.287.770">
    <property type="entry name" value="YojJ-like"/>
    <property type="match status" value="1"/>
</dbReference>
<dbReference type="SUPFAM" id="SSF143597">
    <property type="entry name" value="YojJ-like"/>
    <property type="match status" value="1"/>
</dbReference>
<dbReference type="Gene3D" id="3.40.1700.10">
    <property type="entry name" value="DNA integrity scanning protein, DisA, N-terminal domain"/>
    <property type="match status" value="1"/>
</dbReference>
<accession>A0A5J5HVS6</accession>
<evidence type="ECO:0000256" key="5">
    <source>
        <dbReference type="ARBA" id="ARBA00022840"/>
    </source>
</evidence>